<evidence type="ECO:0000313" key="1">
    <source>
        <dbReference type="EMBL" id="CAG8890836.1"/>
    </source>
</evidence>
<dbReference type="Proteomes" id="UP001154252">
    <property type="component" value="Unassembled WGS sequence"/>
</dbReference>
<sequence length="162" mass="18796">MEIEPNRVISIGVIITIRRAEDDYSNPCIFRWNFLHHGWGPSGFMIFQRTRDGLKKAERKHKSPPPQTFRRTGYEVETEELLPSQTLRRNIGHPYPVWDHLVARERYELFWPGAEHALWAWGTLREHWDQEIGVNMGLSRVIIPGGACCSLTGVEEEDLSDS</sequence>
<evidence type="ECO:0000313" key="2">
    <source>
        <dbReference type="Proteomes" id="UP001154252"/>
    </source>
</evidence>
<comment type="caution">
    <text evidence="1">The sequence shown here is derived from an EMBL/GenBank/DDBJ whole genome shotgun (WGS) entry which is preliminary data.</text>
</comment>
<dbReference type="EMBL" id="CAJVRC010000843">
    <property type="protein sequence ID" value="CAG8890836.1"/>
    <property type="molecule type" value="Genomic_DNA"/>
</dbReference>
<accession>A0A9W4K507</accession>
<organism evidence="1 2">
    <name type="scientific">Penicillium egyptiacum</name>
    <dbReference type="NCBI Taxonomy" id="1303716"/>
    <lineage>
        <taxon>Eukaryota</taxon>
        <taxon>Fungi</taxon>
        <taxon>Dikarya</taxon>
        <taxon>Ascomycota</taxon>
        <taxon>Pezizomycotina</taxon>
        <taxon>Eurotiomycetes</taxon>
        <taxon>Eurotiomycetidae</taxon>
        <taxon>Eurotiales</taxon>
        <taxon>Aspergillaceae</taxon>
        <taxon>Penicillium</taxon>
    </lineage>
</organism>
<gene>
    <name evidence="1" type="ORF">PEGY_LOCUS2518</name>
</gene>
<reference evidence="1" key="1">
    <citation type="submission" date="2021-07" db="EMBL/GenBank/DDBJ databases">
        <authorList>
            <person name="Branca A.L. A."/>
        </authorList>
    </citation>
    <scope>NUCLEOTIDE SEQUENCE</scope>
</reference>
<dbReference type="AlphaFoldDB" id="A0A9W4K507"/>
<proteinExistence type="predicted"/>
<name>A0A9W4K507_9EURO</name>
<protein>
    <submittedName>
        <fullName evidence="1">Uncharacterized protein</fullName>
    </submittedName>
</protein>
<keyword evidence="2" id="KW-1185">Reference proteome</keyword>
<dbReference type="OrthoDB" id="4323953at2759"/>